<dbReference type="GO" id="GO:0006612">
    <property type="term" value="P:protein targeting to membrane"/>
    <property type="evidence" value="ECO:0007669"/>
    <property type="project" value="UniProtKB-UniRule"/>
</dbReference>
<accession>A0A420HFQ8</accession>
<evidence type="ECO:0000259" key="8">
    <source>
        <dbReference type="Pfam" id="PF20652"/>
    </source>
</evidence>
<keyword evidence="1 4" id="KW-0813">Transport</keyword>
<feature type="domain" description="Exocyst complex component Sec8 middle helical bundle" evidence="8">
    <location>
        <begin position="329"/>
        <end position="594"/>
    </location>
</feature>
<organism evidence="9 10">
    <name type="scientific">Golovinomyces cichoracearum</name>
    <dbReference type="NCBI Taxonomy" id="62708"/>
    <lineage>
        <taxon>Eukaryota</taxon>
        <taxon>Fungi</taxon>
        <taxon>Dikarya</taxon>
        <taxon>Ascomycota</taxon>
        <taxon>Pezizomycotina</taxon>
        <taxon>Leotiomycetes</taxon>
        <taxon>Erysiphales</taxon>
        <taxon>Erysiphaceae</taxon>
        <taxon>Golovinomyces</taxon>
    </lineage>
</organism>
<feature type="region of interest" description="Disordered" evidence="6">
    <location>
        <begin position="1"/>
        <end position="53"/>
    </location>
</feature>
<keyword evidence="3 4" id="KW-0653">Protein transport</keyword>
<comment type="caution">
    <text evidence="9">The sequence shown here is derived from an EMBL/GenBank/DDBJ whole genome shotgun (WGS) entry which is preliminary data.</text>
</comment>
<dbReference type="EMBL" id="MCBR01019866">
    <property type="protein sequence ID" value="RKF56209.1"/>
    <property type="molecule type" value="Genomic_DNA"/>
</dbReference>
<dbReference type="InterPro" id="IPR048630">
    <property type="entry name" value="Sec8_M"/>
</dbReference>
<name>A0A420HFQ8_9PEZI</name>
<dbReference type="Pfam" id="PF20652">
    <property type="entry name" value="Sec8_C"/>
    <property type="match status" value="1"/>
</dbReference>
<feature type="coiled-coil region" evidence="5">
    <location>
        <begin position="149"/>
        <end position="176"/>
    </location>
</feature>
<evidence type="ECO:0000256" key="1">
    <source>
        <dbReference type="ARBA" id="ARBA00022448"/>
    </source>
</evidence>
<evidence type="ECO:0000256" key="3">
    <source>
        <dbReference type="ARBA" id="ARBA00022927"/>
    </source>
</evidence>
<evidence type="ECO:0000256" key="5">
    <source>
        <dbReference type="SAM" id="Coils"/>
    </source>
</evidence>
<dbReference type="PANTHER" id="PTHR14146">
    <property type="entry name" value="EXOCYST COMPLEX COMPONENT 4"/>
    <property type="match status" value="1"/>
</dbReference>
<sequence>MSRNRPGDFDEPYSYGNEGEDDGYKSSLINEGEYNQYDTENSQRYGSPTPIPSISSKSWAVQSRLRADTGSKAGKQIVTVLEQIKKDWPAMCEKECVPVQIAIQLLDASSVGRAHEYRQFEQTHRYLQESLKAIVHENHQGFNSSIGTFHKIQSSIQSAQKRVRNLKESMSLSKANIVTTDPELKKLATASQNYSELIDVLSEIEELRLVPDQLEARISEKRFMTAVDTLQAALRRIRAPELNDIGALSDIRSYLNNQENSLTDILIEELHDHLYIKSPYCQERWQVIAESHRNFRSSKTESMDSIKPFYEILDSLDFTETIIEAPTINPEADSFFYIWLLVESLNKLGRLDFTVNSIKQRLPVELFTIVNETNSEVDQKHPSSLRGSIINSPSDKAFGSREKGIQANVIQDLLWTLYGKFESIAESHRILHEVVKSIARREGNQNASRVLGGFRELWNLYQNEIQSLLRNYVTTDVDVYQFNSSISGPTQQDLKKGRLFRFSDTDMKSAQIALEYQELEEIIRSTVPGLMSGGKQGSDGKKQFQQPGKIQERSISRPRISNSGYENKIDEIGSHKSLVKPSVFNMSLLLPPTLEFLQRLKIIVPPGSDLATSTLTSFLDNFLVNVFLPQLDETLGKLSDSLFEEPDAFRLDPQWMILSRRPVFKGTAAFFNLITEFSRMLDNIPHDQALSQLVITQMRKYYEHCNTWFKSLVSKFRDSEGVILKLSATLATCPGDLNVTIKKLWNALDISGELDVKLIETEISQLIQKTNEKTLQLDDLLMDRETVASLCMLYTSMKWLAIKIKQLRFITRNTSDSSRKSIKKPTPRQWSPLNYTSKDLAEPGFVFVPMTTETVVSEFDSIVTSYEELALTVLLTLHLEIRCQMISSLAVTLSSEKTAPYLLEQAVKEPDSNILTFNADLLYFDEILVKYFPEKEISFIRKGLCHLAESYFVLSSGIIGSMNSNGCQRMLLNIFVLQQNLKAVEPETSLNRATRFYELFNEGPDAVVRFVELEKAKSPDGKQPYSYEEMKILIQLCYSEPILNSERGNVTAVKRNMEDRLLQLSELI</sequence>
<dbReference type="GO" id="GO:0090522">
    <property type="term" value="P:vesicle tethering involved in exocytosis"/>
    <property type="evidence" value="ECO:0007669"/>
    <property type="project" value="UniProtKB-UniRule"/>
</dbReference>
<evidence type="ECO:0000313" key="10">
    <source>
        <dbReference type="Proteomes" id="UP000285405"/>
    </source>
</evidence>
<evidence type="ECO:0000259" key="7">
    <source>
        <dbReference type="Pfam" id="PF04048"/>
    </source>
</evidence>
<reference evidence="9 10" key="1">
    <citation type="journal article" date="2018" name="BMC Genomics">
        <title>Comparative genome analyses reveal sequence features reflecting distinct modes of host-adaptation between dicot and monocot powdery mildew.</title>
        <authorList>
            <person name="Wu Y."/>
            <person name="Ma X."/>
            <person name="Pan Z."/>
            <person name="Kale S.D."/>
            <person name="Song Y."/>
            <person name="King H."/>
            <person name="Zhang Q."/>
            <person name="Presley C."/>
            <person name="Deng X."/>
            <person name="Wei C.I."/>
            <person name="Xiao S."/>
        </authorList>
    </citation>
    <scope>NUCLEOTIDE SEQUENCE [LARGE SCALE GENOMIC DNA]</scope>
    <source>
        <strain evidence="9">UCSC1</strain>
    </source>
</reference>
<evidence type="ECO:0000256" key="6">
    <source>
        <dbReference type="SAM" id="MobiDB-lite"/>
    </source>
</evidence>
<evidence type="ECO:0000256" key="4">
    <source>
        <dbReference type="RuleBase" id="RU367079"/>
    </source>
</evidence>
<dbReference type="GO" id="GO:0015031">
    <property type="term" value="P:protein transport"/>
    <property type="evidence" value="ECO:0007669"/>
    <property type="project" value="UniProtKB-KW"/>
</dbReference>
<evidence type="ECO:0000313" key="9">
    <source>
        <dbReference type="EMBL" id="RKF56209.1"/>
    </source>
</evidence>
<keyword evidence="2 4" id="KW-0268">Exocytosis</keyword>
<dbReference type="GO" id="GO:0000145">
    <property type="term" value="C:exocyst"/>
    <property type="evidence" value="ECO:0007669"/>
    <property type="project" value="UniProtKB-UniRule"/>
</dbReference>
<dbReference type="Proteomes" id="UP000285405">
    <property type="component" value="Unassembled WGS sequence"/>
</dbReference>
<gene>
    <name evidence="9" type="ORF">GcC1_198002</name>
</gene>
<dbReference type="OrthoDB" id="272977at2759"/>
<protein>
    <recommendedName>
        <fullName evidence="4">Exocyst complex component Sec8</fullName>
    </recommendedName>
</protein>
<dbReference type="PANTHER" id="PTHR14146:SF0">
    <property type="entry name" value="EXOCYST COMPLEX COMPONENT 4"/>
    <property type="match status" value="1"/>
</dbReference>
<dbReference type="AlphaFoldDB" id="A0A420HFQ8"/>
<evidence type="ECO:0000256" key="2">
    <source>
        <dbReference type="ARBA" id="ARBA00022483"/>
    </source>
</evidence>
<keyword evidence="5" id="KW-0175">Coiled coil</keyword>
<dbReference type="InterPro" id="IPR007191">
    <property type="entry name" value="Sec8_exocyst_N"/>
</dbReference>
<dbReference type="InterPro" id="IPR039682">
    <property type="entry name" value="Sec8/EXOC4"/>
</dbReference>
<feature type="region of interest" description="Disordered" evidence="6">
    <location>
        <begin position="531"/>
        <end position="566"/>
    </location>
</feature>
<dbReference type="Pfam" id="PF04048">
    <property type="entry name" value="Sec8_N"/>
    <property type="match status" value="1"/>
</dbReference>
<feature type="domain" description="Exocyst complex component Sec8 N-terminal" evidence="7">
    <location>
        <begin position="78"/>
        <end position="216"/>
    </location>
</feature>
<proteinExistence type="inferred from homology"/>
<feature type="compositionally biased region" description="Polar residues" evidence="6">
    <location>
        <begin position="36"/>
        <end position="46"/>
    </location>
</feature>
<dbReference type="GO" id="GO:0006904">
    <property type="term" value="P:vesicle docking involved in exocytosis"/>
    <property type="evidence" value="ECO:0007669"/>
    <property type="project" value="InterPro"/>
</dbReference>
<dbReference type="GO" id="GO:0006893">
    <property type="term" value="P:Golgi to plasma membrane transport"/>
    <property type="evidence" value="ECO:0007669"/>
    <property type="project" value="TreeGrafter"/>
</dbReference>
<comment type="function">
    <text evidence="4">Component of the exocyst complex involved in the docking of exocytic vesicles with fusion sites on the plasma membrane.</text>
</comment>
<comment type="similarity">
    <text evidence="4">Belongs to the SEC8 family.</text>
</comment>